<dbReference type="Gene3D" id="1.10.357.10">
    <property type="entry name" value="Tetracycline Repressor, domain 2"/>
    <property type="match status" value="2"/>
</dbReference>
<feature type="DNA-binding region" description="H-T-H motif" evidence="4">
    <location>
        <begin position="255"/>
        <end position="274"/>
    </location>
</feature>
<dbReference type="InterPro" id="IPR001647">
    <property type="entry name" value="HTH_TetR"/>
</dbReference>
<evidence type="ECO:0000313" key="7">
    <source>
        <dbReference type="Proteomes" id="UP001559025"/>
    </source>
</evidence>
<keyword evidence="2 4" id="KW-0238">DNA-binding</keyword>
<dbReference type="InterPro" id="IPR036271">
    <property type="entry name" value="Tet_transcr_reg_TetR-rel_C_sf"/>
</dbReference>
<evidence type="ECO:0000256" key="1">
    <source>
        <dbReference type="ARBA" id="ARBA00023015"/>
    </source>
</evidence>
<dbReference type="EMBL" id="JAZHFV010000007">
    <property type="protein sequence ID" value="MEX4009722.1"/>
    <property type="molecule type" value="Genomic_DNA"/>
</dbReference>
<protein>
    <submittedName>
        <fullName evidence="6">TetR/AcrR family transcriptional regulator</fullName>
    </submittedName>
</protein>
<dbReference type="PROSITE" id="PS01081">
    <property type="entry name" value="HTH_TETR_1"/>
    <property type="match status" value="2"/>
</dbReference>
<keyword evidence="3" id="KW-0804">Transcription</keyword>
<dbReference type="PANTHER" id="PTHR30055">
    <property type="entry name" value="HTH-TYPE TRANSCRIPTIONAL REGULATOR RUTR"/>
    <property type="match status" value="1"/>
</dbReference>
<dbReference type="SUPFAM" id="SSF48498">
    <property type="entry name" value="Tetracyclin repressor-like, C-terminal domain"/>
    <property type="match status" value="2"/>
</dbReference>
<dbReference type="InterPro" id="IPR050109">
    <property type="entry name" value="HTH-type_TetR-like_transc_reg"/>
</dbReference>
<evidence type="ECO:0000259" key="5">
    <source>
        <dbReference type="PROSITE" id="PS50977"/>
    </source>
</evidence>
<keyword evidence="1" id="KW-0805">Transcription regulation</keyword>
<reference evidence="6 7" key="1">
    <citation type="submission" date="2024-01" db="EMBL/GenBank/DDBJ databases">
        <title>New evidence supports the origin of RcGTA from prophage.</title>
        <authorList>
            <person name="Xu Y."/>
            <person name="Liu B."/>
            <person name="Chen F."/>
        </authorList>
    </citation>
    <scope>NUCLEOTIDE SEQUENCE [LARGE SCALE GENOMIC DNA]</scope>
    <source>
        <strain evidence="6 7">CBW1107-2</strain>
    </source>
</reference>
<dbReference type="InterPro" id="IPR023772">
    <property type="entry name" value="DNA-bd_HTH_TetR-type_CS"/>
</dbReference>
<proteinExistence type="predicted"/>
<dbReference type="PROSITE" id="PS50977">
    <property type="entry name" value="HTH_TETR_2"/>
    <property type="match status" value="2"/>
</dbReference>
<evidence type="ECO:0000256" key="3">
    <source>
        <dbReference type="ARBA" id="ARBA00023163"/>
    </source>
</evidence>
<evidence type="ECO:0000256" key="2">
    <source>
        <dbReference type="ARBA" id="ARBA00023125"/>
    </source>
</evidence>
<name>A0ABV3WYF3_9HYPH</name>
<dbReference type="Pfam" id="PF00440">
    <property type="entry name" value="TetR_N"/>
    <property type="match status" value="2"/>
</dbReference>
<dbReference type="PANTHER" id="PTHR30055:SF234">
    <property type="entry name" value="HTH-TYPE TRANSCRIPTIONAL REGULATOR BETI"/>
    <property type="match status" value="1"/>
</dbReference>
<comment type="caution">
    <text evidence="6">The sequence shown here is derived from an EMBL/GenBank/DDBJ whole genome shotgun (WGS) entry which is preliminary data.</text>
</comment>
<dbReference type="Pfam" id="PF17932">
    <property type="entry name" value="TetR_C_24"/>
    <property type="match status" value="2"/>
</dbReference>
<dbReference type="Proteomes" id="UP001559025">
    <property type="component" value="Unassembled WGS sequence"/>
</dbReference>
<evidence type="ECO:0000313" key="6">
    <source>
        <dbReference type="EMBL" id="MEX4009722.1"/>
    </source>
</evidence>
<sequence>MEEILPHSPGDEPYGKSVQTRRAILLAAAKLFSKEGYNATTMRRIAEAANLEAGSIYYHFGSKDQILDEVLDIGVRQLYEQIRGIVERSAAEGDPFRKTFAQLVDTHLCFLLKESDFTSANIRNFPMLSDKRRRAHRPLREAYAQLWRSFLQHHQDDLRGDISVTLVSQFILGAMNWTAEWYDSERYPVSLLSERLSKLLLDGMCTKRGGTVRKSVESLDLTDGLEPAGKAERTRHQILRTAARILRESGYKAATIRRVASEAGLEAGSVYYHFGSKEEILDEVLDLGLRDLLNGVSHAAAIWPNKEDHRNRIATAIATHMAYLFRVSEFTSANIRIYGMLPEGIRSRHRPVRHQYAKVWDRLLREAQTAGALRSDIKVVPLRQAMLGALNWTVEWFDPGKGDQRGYYTLSAFTDLLIKMLLDGISPNGSAPKIT</sequence>
<dbReference type="InterPro" id="IPR041490">
    <property type="entry name" value="KstR2_TetR_C"/>
</dbReference>
<dbReference type="SUPFAM" id="SSF46689">
    <property type="entry name" value="Homeodomain-like"/>
    <property type="match status" value="2"/>
</dbReference>
<keyword evidence="7" id="KW-1185">Reference proteome</keyword>
<dbReference type="RefSeq" id="WP_173194956.1">
    <property type="nucleotide sequence ID" value="NZ_JABETK010000005.1"/>
</dbReference>
<feature type="domain" description="HTH tetR-type" evidence="5">
    <location>
        <begin position="18"/>
        <end position="78"/>
    </location>
</feature>
<feature type="DNA-binding region" description="H-T-H motif" evidence="4">
    <location>
        <begin position="41"/>
        <end position="60"/>
    </location>
</feature>
<organism evidence="6 7">
    <name type="scientific">Neoaquamicrobium sediminum</name>
    <dbReference type="NCBI Taxonomy" id="1849104"/>
    <lineage>
        <taxon>Bacteria</taxon>
        <taxon>Pseudomonadati</taxon>
        <taxon>Pseudomonadota</taxon>
        <taxon>Alphaproteobacteria</taxon>
        <taxon>Hyphomicrobiales</taxon>
        <taxon>Phyllobacteriaceae</taxon>
        <taxon>Neoaquamicrobium</taxon>
    </lineage>
</organism>
<evidence type="ECO:0000256" key="4">
    <source>
        <dbReference type="PROSITE-ProRule" id="PRU00335"/>
    </source>
</evidence>
<gene>
    <name evidence="6" type="ORF">V1479_20605</name>
</gene>
<dbReference type="InterPro" id="IPR009057">
    <property type="entry name" value="Homeodomain-like_sf"/>
</dbReference>
<dbReference type="PRINTS" id="PR00455">
    <property type="entry name" value="HTHTETR"/>
</dbReference>
<dbReference type="Gene3D" id="1.10.10.60">
    <property type="entry name" value="Homeodomain-like"/>
    <property type="match status" value="2"/>
</dbReference>
<feature type="domain" description="HTH tetR-type" evidence="5">
    <location>
        <begin position="232"/>
        <end position="292"/>
    </location>
</feature>
<accession>A0ABV3WYF3</accession>